<evidence type="ECO:0000313" key="2">
    <source>
        <dbReference type="Proteomes" id="UP000821845"/>
    </source>
</evidence>
<sequence>MNLFELPRQLRKAHGDNTYSLFYVVRNGYNGYWKSQVGRFLRKPDWQKIPLQPFEKNIYEEHPATASRSMTDVDAYREANGVSVKGNDVPKPILAFEESNFPDFVLEELESRPERASPTRIEAHCWPIALSCRDFLAIAETGPQKDFAYVLPAIIHVRHQPALKSGEGPIAVLLAPTRELAKRIENVASELAKHAGVRCVRVATGEPKEDQYAQIRQGCHICVATPRRLVEFIEEGKLNLYRCTYLVLDEADRMLRMGFEPDVLKIAELCRPDRQTSIWATSWQKNFKPFVQALLDDYVELKFGTTRLLSVQNHVEMAVDICQEDEKEAKLAELLDGVLDEKNRRAVVFTDTKRKADEIAWKLRLRNRTAVSVHGGKAAEERHWALSMFRNGGAAVLVATDMVAQDLVLDNVRLVVNYDCPDCSEAYARRSSHVARSDVLGVVHTFVVPTQELHARVLIEILEDSKRPVKPELYDVAKKVRPKRKSV</sequence>
<keyword evidence="2" id="KW-1185">Reference proteome</keyword>
<name>A0ACB7T933_HYAAI</name>
<dbReference type="Proteomes" id="UP000821845">
    <property type="component" value="Chromosome 11"/>
</dbReference>
<proteinExistence type="predicted"/>
<organism evidence="1 2">
    <name type="scientific">Hyalomma asiaticum</name>
    <name type="common">Tick</name>
    <dbReference type="NCBI Taxonomy" id="266040"/>
    <lineage>
        <taxon>Eukaryota</taxon>
        <taxon>Metazoa</taxon>
        <taxon>Ecdysozoa</taxon>
        <taxon>Arthropoda</taxon>
        <taxon>Chelicerata</taxon>
        <taxon>Arachnida</taxon>
        <taxon>Acari</taxon>
        <taxon>Parasitiformes</taxon>
        <taxon>Ixodida</taxon>
        <taxon>Ixodoidea</taxon>
        <taxon>Ixodidae</taxon>
        <taxon>Hyalomminae</taxon>
        <taxon>Hyalomma</taxon>
    </lineage>
</organism>
<protein>
    <submittedName>
        <fullName evidence="1">Uncharacterized protein</fullName>
    </submittedName>
</protein>
<evidence type="ECO:0000313" key="1">
    <source>
        <dbReference type="EMBL" id="KAH6941917.1"/>
    </source>
</evidence>
<reference evidence="1" key="1">
    <citation type="submission" date="2020-05" db="EMBL/GenBank/DDBJ databases">
        <title>Large-scale comparative analyses of tick genomes elucidate their genetic diversity and vector capacities.</title>
        <authorList>
            <person name="Jia N."/>
            <person name="Wang J."/>
            <person name="Shi W."/>
            <person name="Du L."/>
            <person name="Sun Y."/>
            <person name="Zhan W."/>
            <person name="Jiang J."/>
            <person name="Wang Q."/>
            <person name="Zhang B."/>
            <person name="Ji P."/>
            <person name="Sakyi L.B."/>
            <person name="Cui X."/>
            <person name="Yuan T."/>
            <person name="Jiang B."/>
            <person name="Yang W."/>
            <person name="Lam T.T.-Y."/>
            <person name="Chang Q."/>
            <person name="Ding S."/>
            <person name="Wang X."/>
            <person name="Zhu J."/>
            <person name="Ruan X."/>
            <person name="Zhao L."/>
            <person name="Wei J."/>
            <person name="Que T."/>
            <person name="Du C."/>
            <person name="Cheng J."/>
            <person name="Dai P."/>
            <person name="Han X."/>
            <person name="Huang E."/>
            <person name="Gao Y."/>
            <person name="Liu J."/>
            <person name="Shao H."/>
            <person name="Ye R."/>
            <person name="Li L."/>
            <person name="Wei W."/>
            <person name="Wang X."/>
            <person name="Wang C."/>
            <person name="Yang T."/>
            <person name="Huo Q."/>
            <person name="Li W."/>
            <person name="Guo W."/>
            <person name="Chen H."/>
            <person name="Zhou L."/>
            <person name="Ni X."/>
            <person name="Tian J."/>
            <person name="Zhou Y."/>
            <person name="Sheng Y."/>
            <person name="Liu T."/>
            <person name="Pan Y."/>
            <person name="Xia L."/>
            <person name="Li J."/>
            <person name="Zhao F."/>
            <person name="Cao W."/>
        </authorList>
    </citation>
    <scope>NUCLEOTIDE SEQUENCE</scope>
    <source>
        <strain evidence="1">Hyas-2018</strain>
    </source>
</reference>
<accession>A0ACB7T933</accession>
<comment type="caution">
    <text evidence="1">The sequence shown here is derived from an EMBL/GenBank/DDBJ whole genome shotgun (WGS) entry which is preliminary data.</text>
</comment>
<dbReference type="EMBL" id="CM023491">
    <property type="protein sequence ID" value="KAH6941917.1"/>
    <property type="molecule type" value="Genomic_DNA"/>
</dbReference>
<gene>
    <name evidence="1" type="ORF">HPB50_023935</name>
</gene>